<protein>
    <submittedName>
        <fullName evidence="2">Uncharacterized protein</fullName>
    </submittedName>
</protein>
<dbReference type="AlphaFoldDB" id="A0A7W7CFS4"/>
<accession>A0A7W7CFS4</accession>
<sequence length="373" mass="40026">MPSGSSPVRQASTAAGTRSCADSTSSTNNPRMDRAQATRSRSCRPLAPTHNSGWPGPWPWTCVARGRNRCHSIDSPRQGPPWVPEHPGRNPSPARAPKPSRPDPGRPASSKTRHPVARHDVGESSPQASHASDPPISRRRQAPPNRLTAKLCAPTEWSVGTRDGTSAHLPNGRLAGASAGLRAYRVVSRLAGGCLPTPTERSISLCRRESTHLPNGQSPYRQDVHTPTERSVALPDGMAAHLPNSRSSHTQHGRTPAEQSVALCDGKFARLPNGRSASGAASSRAYRMVGRLAEQGTCVPTEWSVGTRDETFAHLPNGRSGDWRRGPVLRRAGQAFPRGPAHAAAGLPRLLPISAEFRSLLFALDDSFRLTLK</sequence>
<proteinExistence type="predicted"/>
<evidence type="ECO:0000313" key="2">
    <source>
        <dbReference type="EMBL" id="MBB4680369.1"/>
    </source>
</evidence>
<name>A0A7W7CFS4_9PSEU</name>
<gene>
    <name evidence="2" type="ORF">HNR67_006487</name>
</gene>
<dbReference type="EMBL" id="JACHMH010000001">
    <property type="protein sequence ID" value="MBB4680369.1"/>
    <property type="molecule type" value="Genomic_DNA"/>
</dbReference>
<feature type="compositionally biased region" description="Polar residues" evidence="1">
    <location>
        <begin position="1"/>
        <end position="30"/>
    </location>
</feature>
<evidence type="ECO:0000313" key="3">
    <source>
        <dbReference type="Proteomes" id="UP000533598"/>
    </source>
</evidence>
<feature type="region of interest" description="Disordered" evidence="1">
    <location>
        <begin position="1"/>
        <end position="58"/>
    </location>
</feature>
<reference evidence="2 3" key="1">
    <citation type="submission" date="2020-08" db="EMBL/GenBank/DDBJ databases">
        <title>Sequencing the genomes of 1000 actinobacteria strains.</title>
        <authorList>
            <person name="Klenk H.-P."/>
        </authorList>
    </citation>
    <scope>NUCLEOTIDE SEQUENCE [LARGE SCALE GENOMIC DNA]</scope>
    <source>
        <strain evidence="2 3">DSM 44230</strain>
    </source>
</reference>
<feature type="region of interest" description="Disordered" evidence="1">
    <location>
        <begin position="71"/>
        <end position="153"/>
    </location>
</feature>
<comment type="caution">
    <text evidence="2">The sequence shown here is derived from an EMBL/GenBank/DDBJ whole genome shotgun (WGS) entry which is preliminary data.</text>
</comment>
<keyword evidence="3" id="KW-1185">Reference proteome</keyword>
<organism evidence="2 3">
    <name type="scientific">Crossiella cryophila</name>
    <dbReference type="NCBI Taxonomy" id="43355"/>
    <lineage>
        <taxon>Bacteria</taxon>
        <taxon>Bacillati</taxon>
        <taxon>Actinomycetota</taxon>
        <taxon>Actinomycetes</taxon>
        <taxon>Pseudonocardiales</taxon>
        <taxon>Pseudonocardiaceae</taxon>
        <taxon>Crossiella</taxon>
    </lineage>
</organism>
<dbReference type="Proteomes" id="UP000533598">
    <property type="component" value="Unassembled WGS sequence"/>
</dbReference>
<evidence type="ECO:0000256" key="1">
    <source>
        <dbReference type="SAM" id="MobiDB-lite"/>
    </source>
</evidence>